<protein>
    <submittedName>
        <fullName evidence="2">Uncharacterized protein</fullName>
    </submittedName>
</protein>
<name>A0AAV7J2N1_COTGL</name>
<evidence type="ECO:0000313" key="2">
    <source>
        <dbReference type="EMBL" id="KAH0564462.1"/>
    </source>
</evidence>
<organism evidence="2 3">
    <name type="scientific">Cotesia glomerata</name>
    <name type="common">Lepidopteran parasitic wasp</name>
    <name type="synonym">Apanteles glomeratus</name>
    <dbReference type="NCBI Taxonomy" id="32391"/>
    <lineage>
        <taxon>Eukaryota</taxon>
        <taxon>Metazoa</taxon>
        <taxon>Ecdysozoa</taxon>
        <taxon>Arthropoda</taxon>
        <taxon>Hexapoda</taxon>
        <taxon>Insecta</taxon>
        <taxon>Pterygota</taxon>
        <taxon>Neoptera</taxon>
        <taxon>Endopterygota</taxon>
        <taxon>Hymenoptera</taxon>
        <taxon>Apocrita</taxon>
        <taxon>Ichneumonoidea</taxon>
        <taxon>Braconidae</taxon>
        <taxon>Microgastrinae</taxon>
        <taxon>Cotesia</taxon>
    </lineage>
</organism>
<accession>A0AAV7J2N1</accession>
<keyword evidence="1" id="KW-0812">Transmembrane</keyword>
<evidence type="ECO:0000313" key="3">
    <source>
        <dbReference type="Proteomes" id="UP000826195"/>
    </source>
</evidence>
<feature type="transmembrane region" description="Helical" evidence="1">
    <location>
        <begin position="77"/>
        <end position="96"/>
    </location>
</feature>
<gene>
    <name evidence="2" type="ORF">KQX54_012230</name>
</gene>
<keyword evidence="3" id="KW-1185">Reference proteome</keyword>
<evidence type="ECO:0000256" key="1">
    <source>
        <dbReference type="SAM" id="Phobius"/>
    </source>
</evidence>
<comment type="caution">
    <text evidence="2">The sequence shown here is derived from an EMBL/GenBank/DDBJ whole genome shotgun (WGS) entry which is preliminary data.</text>
</comment>
<reference evidence="2 3" key="1">
    <citation type="journal article" date="2021" name="J. Hered.">
        <title>A chromosome-level genome assembly of the parasitoid wasp, Cotesia glomerata (Hymenoptera: Braconidae).</title>
        <authorList>
            <person name="Pinto B.J."/>
            <person name="Weis J.J."/>
            <person name="Gamble T."/>
            <person name="Ode P.J."/>
            <person name="Paul R."/>
            <person name="Zaspel J.M."/>
        </authorList>
    </citation>
    <scope>NUCLEOTIDE SEQUENCE [LARGE SCALE GENOMIC DNA]</scope>
    <source>
        <strain evidence="2">CgM1</strain>
    </source>
</reference>
<dbReference type="Proteomes" id="UP000826195">
    <property type="component" value="Unassembled WGS sequence"/>
</dbReference>
<keyword evidence="1" id="KW-1133">Transmembrane helix</keyword>
<sequence>MASPWKSNCKNCIISMEILHQFLLKLYNCAKHVTFNKDLAGCLKEVDEYFAYELGLALRAFPFNKNRCNEAKEYNRLTFRAIFAADYLLSLFYMYGEKLYLPDLHRAFKLDHGE</sequence>
<dbReference type="EMBL" id="JAHXZJ010000002">
    <property type="protein sequence ID" value="KAH0564462.1"/>
    <property type="molecule type" value="Genomic_DNA"/>
</dbReference>
<proteinExistence type="predicted"/>
<keyword evidence="1" id="KW-0472">Membrane</keyword>
<dbReference type="AlphaFoldDB" id="A0AAV7J2N1"/>